<evidence type="ECO:0000313" key="2">
    <source>
        <dbReference type="WBParaSite" id="PS1159_v2.g20599.t1"/>
    </source>
</evidence>
<dbReference type="Proteomes" id="UP000887580">
    <property type="component" value="Unplaced"/>
</dbReference>
<proteinExistence type="predicted"/>
<name>A0AC35FUE6_9BILA</name>
<reference evidence="2" key="1">
    <citation type="submission" date="2022-11" db="UniProtKB">
        <authorList>
            <consortium name="WormBaseParasite"/>
        </authorList>
    </citation>
    <scope>IDENTIFICATION</scope>
</reference>
<organism evidence="1 2">
    <name type="scientific">Panagrolaimus sp. PS1159</name>
    <dbReference type="NCBI Taxonomy" id="55785"/>
    <lineage>
        <taxon>Eukaryota</taxon>
        <taxon>Metazoa</taxon>
        <taxon>Ecdysozoa</taxon>
        <taxon>Nematoda</taxon>
        <taxon>Chromadorea</taxon>
        <taxon>Rhabditida</taxon>
        <taxon>Tylenchina</taxon>
        <taxon>Panagrolaimomorpha</taxon>
        <taxon>Panagrolaimoidea</taxon>
        <taxon>Panagrolaimidae</taxon>
        <taxon>Panagrolaimus</taxon>
    </lineage>
</organism>
<evidence type="ECO:0000313" key="1">
    <source>
        <dbReference type="Proteomes" id="UP000887580"/>
    </source>
</evidence>
<protein>
    <submittedName>
        <fullName evidence="2">SAM domain-containing protein</fullName>
    </submittedName>
</protein>
<dbReference type="WBParaSite" id="PS1159_v2.g20599.t1">
    <property type="protein sequence ID" value="PS1159_v2.g20599.t1"/>
    <property type="gene ID" value="PS1159_v2.g20599"/>
</dbReference>
<accession>A0AC35FUE6</accession>
<sequence>MIEALQNVVLRRREQSSDTPMSTMKKLNTPKAPYYDEIIDTINSKKEIMLRRKLSNRGKMINKSSSVADVQSWLNEKDFSKRVKTLFSEFSGEDMFSLDKENLIKHCGEKEGSHLYSLLLVQKRRSNYNSFSKSDPALKAILRMRREQTDNKNEASAEPDEEPPVQATTETNNNKNKTVISTKTKISSDPAVVRKLTPPSKKVMAKLNGNGVERIIHVKNVPTAAPRTGPAPYQPARLANPPPSEPERRNSWIQTVKRYN</sequence>